<evidence type="ECO:0000313" key="2">
    <source>
        <dbReference type="EMBL" id="KAK4450588.1"/>
    </source>
</evidence>
<dbReference type="AlphaFoldDB" id="A0AAV9GQQ2"/>
<name>A0AAV9GQQ2_9PEZI</name>
<proteinExistence type="predicted"/>
<dbReference type="EMBL" id="MU865932">
    <property type="protein sequence ID" value="KAK4450588.1"/>
    <property type="molecule type" value="Genomic_DNA"/>
</dbReference>
<accession>A0AAV9GQQ2</accession>
<reference evidence="2" key="2">
    <citation type="submission" date="2023-05" db="EMBL/GenBank/DDBJ databases">
        <authorList>
            <consortium name="Lawrence Berkeley National Laboratory"/>
            <person name="Steindorff A."/>
            <person name="Hensen N."/>
            <person name="Bonometti L."/>
            <person name="Westerberg I."/>
            <person name="Brannstrom I.O."/>
            <person name="Guillou S."/>
            <person name="Cros-Aarteil S."/>
            <person name="Calhoun S."/>
            <person name="Haridas S."/>
            <person name="Kuo A."/>
            <person name="Mondo S."/>
            <person name="Pangilinan J."/>
            <person name="Riley R."/>
            <person name="Labutti K."/>
            <person name="Andreopoulos B."/>
            <person name="Lipzen A."/>
            <person name="Chen C."/>
            <person name="Yanf M."/>
            <person name="Daum C."/>
            <person name="Ng V."/>
            <person name="Clum A."/>
            <person name="Ohm R."/>
            <person name="Martin F."/>
            <person name="Silar P."/>
            <person name="Natvig D."/>
            <person name="Lalanne C."/>
            <person name="Gautier V."/>
            <person name="Ament-Velasquez S.L."/>
            <person name="Kruys A."/>
            <person name="Hutchinson M.I."/>
            <person name="Powell A.J."/>
            <person name="Barry K."/>
            <person name="Miller A.N."/>
            <person name="Grigoriev I.V."/>
            <person name="Debuchy R."/>
            <person name="Gladieux P."/>
            <person name="Thoren M.H."/>
            <person name="Johannesson H."/>
        </authorList>
    </citation>
    <scope>NUCLEOTIDE SEQUENCE</scope>
    <source>
        <strain evidence="2">PSN243</strain>
    </source>
</reference>
<keyword evidence="3" id="KW-1185">Reference proteome</keyword>
<evidence type="ECO:0000256" key="1">
    <source>
        <dbReference type="SAM" id="SignalP"/>
    </source>
</evidence>
<organism evidence="2 3">
    <name type="scientific">Podospora aff. communis PSN243</name>
    <dbReference type="NCBI Taxonomy" id="3040156"/>
    <lineage>
        <taxon>Eukaryota</taxon>
        <taxon>Fungi</taxon>
        <taxon>Dikarya</taxon>
        <taxon>Ascomycota</taxon>
        <taxon>Pezizomycotina</taxon>
        <taxon>Sordariomycetes</taxon>
        <taxon>Sordariomycetidae</taxon>
        <taxon>Sordariales</taxon>
        <taxon>Podosporaceae</taxon>
        <taxon>Podospora</taxon>
    </lineage>
</organism>
<feature type="signal peptide" evidence="1">
    <location>
        <begin position="1"/>
        <end position="16"/>
    </location>
</feature>
<reference evidence="2" key="1">
    <citation type="journal article" date="2023" name="Mol. Phylogenet. Evol.">
        <title>Genome-scale phylogeny and comparative genomics of the fungal order Sordariales.</title>
        <authorList>
            <person name="Hensen N."/>
            <person name="Bonometti L."/>
            <person name="Westerberg I."/>
            <person name="Brannstrom I.O."/>
            <person name="Guillou S."/>
            <person name="Cros-Aarteil S."/>
            <person name="Calhoun S."/>
            <person name="Haridas S."/>
            <person name="Kuo A."/>
            <person name="Mondo S."/>
            <person name="Pangilinan J."/>
            <person name="Riley R."/>
            <person name="LaButti K."/>
            <person name="Andreopoulos B."/>
            <person name="Lipzen A."/>
            <person name="Chen C."/>
            <person name="Yan M."/>
            <person name="Daum C."/>
            <person name="Ng V."/>
            <person name="Clum A."/>
            <person name="Steindorff A."/>
            <person name="Ohm R.A."/>
            <person name="Martin F."/>
            <person name="Silar P."/>
            <person name="Natvig D.O."/>
            <person name="Lalanne C."/>
            <person name="Gautier V."/>
            <person name="Ament-Velasquez S.L."/>
            <person name="Kruys A."/>
            <person name="Hutchinson M.I."/>
            <person name="Powell A.J."/>
            <person name="Barry K."/>
            <person name="Miller A.N."/>
            <person name="Grigoriev I.V."/>
            <person name="Debuchy R."/>
            <person name="Gladieux P."/>
            <person name="Hiltunen Thoren M."/>
            <person name="Johannesson H."/>
        </authorList>
    </citation>
    <scope>NUCLEOTIDE SEQUENCE</scope>
    <source>
        <strain evidence="2">PSN243</strain>
    </source>
</reference>
<sequence length="87" mass="9080">MKFSVVLSLLALGVSAAVVPENSPVEESQLEARQNCNSIHPACAGGNIIQRGFPCQCRGQASPCDLWACPAGRRSVCGSRGTGCVYV</sequence>
<gene>
    <name evidence="2" type="ORF">QBC34DRAFT_448204</name>
</gene>
<feature type="chain" id="PRO_5044012643" evidence="1">
    <location>
        <begin position="17"/>
        <end position="87"/>
    </location>
</feature>
<keyword evidence="1" id="KW-0732">Signal</keyword>
<evidence type="ECO:0000313" key="3">
    <source>
        <dbReference type="Proteomes" id="UP001321760"/>
    </source>
</evidence>
<protein>
    <submittedName>
        <fullName evidence="2">Uncharacterized protein</fullName>
    </submittedName>
</protein>
<dbReference type="Proteomes" id="UP001321760">
    <property type="component" value="Unassembled WGS sequence"/>
</dbReference>
<comment type="caution">
    <text evidence="2">The sequence shown here is derived from an EMBL/GenBank/DDBJ whole genome shotgun (WGS) entry which is preliminary data.</text>
</comment>